<evidence type="ECO:0000256" key="1">
    <source>
        <dbReference type="SAM" id="MobiDB-lite"/>
    </source>
</evidence>
<proteinExistence type="predicted"/>
<protein>
    <submittedName>
        <fullName evidence="2">Uncharacterized protein</fullName>
    </submittedName>
</protein>
<sequence>MPNSGGGQQQHRHQHHNQQHKHENQPNDSSVVIFNPKATELSPSASFRAFSADGRGPISTTFDLASGIGAGNADDDEEEVRQQDTMHVNLGVDSNMNAFKENFMENDMYYNQQPSVQ</sequence>
<feature type="compositionally biased region" description="Basic residues" evidence="1">
    <location>
        <begin position="10"/>
        <end position="19"/>
    </location>
</feature>
<dbReference type="AlphaFoldDB" id="W9SY44"/>
<organism evidence="2 3">
    <name type="scientific">Morus notabilis</name>
    <dbReference type="NCBI Taxonomy" id="981085"/>
    <lineage>
        <taxon>Eukaryota</taxon>
        <taxon>Viridiplantae</taxon>
        <taxon>Streptophyta</taxon>
        <taxon>Embryophyta</taxon>
        <taxon>Tracheophyta</taxon>
        <taxon>Spermatophyta</taxon>
        <taxon>Magnoliopsida</taxon>
        <taxon>eudicotyledons</taxon>
        <taxon>Gunneridae</taxon>
        <taxon>Pentapetalae</taxon>
        <taxon>rosids</taxon>
        <taxon>fabids</taxon>
        <taxon>Rosales</taxon>
        <taxon>Moraceae</taxon>
        <taxon>Moreae</taxon>
        <taxon>Morus</taxon>
    </lineage>
</organism>
<keyword evidence="3" id="KW-1185">Reference proteome</keyword>
<evidence type="ECO:0000313" key="3">
    <source>
        <dbReference type="Proteomes" id="UP000030645"/>
    </source>
</evidence>
<accession>W9SY44</accession>
<dbReference type="Proteomes" id="UP000030645">
    <property type="component" value="Unassembled WGS sequence"/>
</dbReference>
<feature type="region of interest" description="Disordered" evidence="1">
    <location>
        <begin position="1"/>
        <end position="31"/>
    </location>
</feature>
<reference evidence="3" key="1">
    <citation type="submission" date="2013-01" db="EMBL/GenBank/DDBJ databases">
        <title>Draft Genome Sequence of a Mulberry Tree, Morus notabilis C.K. Schneid.</title>
        <authorList>
            <person name="He N."/>
            <person name="Zhao S."/>
        </authorList>
    </citation>
    <scope>NUCLEOTIDE SEQUENCE</scope>
</reference>
<dbReference type="EMBL" id="KE346312">
    <property type="protein sequence ID" value="EXC32746.1"/>
    <property type="molecule type" value="Genomic_DNA"/>
</dbReference>
<gene>
    <name evidence="2" type="ORF">L484_019859</name>
</gene>
<name>W9SY44_9ROSA</name>
<evidence type="ECO:0000313" key="2">
    <source>
        <dbReference type="EMBL" id="EXC32746.1"/>
    </source>
</evidence>